<dbReference type="PROSITE" id="PS00211">
    <property type="entry name" value="ABC_TRANSPORTER_1"/>
    <property type="match status" value="1"/>
</dbReference>
<comment type="caution">
    <text evidence="5">The sequence shown here is derived from an EMBL/GenBank/DDBJ whole genome shotgun (WGS) entry which is preliminary data.</text>
</comment>
<evidence type="ECO:0000256" key="2">
    <source>
        <dbReference type="ARBA" id="ARBA00022741"/>
    </source>
</evidence>
<dbReference type="GO" id="GO:0022857">
    <property type="term" value="F:transmembrane transporter activity"/>
    <property type="evidence" value="ECO:0007669"/>
    <property type="project" value="TreeGrafter"/>
</dbReference>
<keyword evidence="1" id="KW-0813">Transport</keyword>
<gene>
    <name evidence="5" type="ORF">DFR58_11023</name>
</gene>
<evidence type="ECO:0000313" key="5">
    <source>
        <dbReference type="EMBL" id="RCX16530.1"/>
    </source>
</evidence>
<dbReference type="InterPro" id="IPR017911">
    <property type="entry name" value="MacB-like_ATP-bd"/>
</dbReference>
<dbReference type="GO" id="GO:0098796">
    <property type="term" value="C:membrane protein complex"/>
    <property type="evidence" value="ECO:0007669"/>
    <property type="project" value="UniProtKB-ARBA"/>
</dbReference>
<dbReference type="InterPro" id="IPR003593">
    <property type="entry name" value="AAA+_ATPase"/>
</dbReference>
<dbReference type="InterPro" id="IPR003439">
    <property type="entry name" value="ABC_transporter-like_ATP-bd"/>
</dbReference>
<dbReference type="CDD" id="cd03255">
    <property type="entry name" value="ABC_MJ0796_LolCDE_FtsE"/>
    <property type="match status" value="1"/>
</dbReference>
<dbReference type="OrthoDB" id="9802264at2"/>
<dbReference type="EMBL" id="QPJT01000010">
    <property type="protein sequence ID" value="RCX16530.1"/>
    <property type="molecule type" value="Genomic_DNA"/>
</dbReference>
<feature type="domain" description="ABC transporter" evidence="4">
    <location>
        <begin position="2"/>
        <end position="224"/>
    </location>
</feature>
<evidence type="ECO:0000256" key="3">
    <source>
        <dbReference type="ARBA" id="ARBA00022840"/>
    </source>
</evidence>
<proteinExistence type="predicted"/>
<dbReference type="InterPro" id="IPR015854">
    <property type="entry name" value="ABC_transpr_LolD-like"/>
</dbReference>
<sequence>MIQITNMYKRYKMGDNVINALNDVSLHIKRHEFVAIIGPSGSGKSTLMNMLGCLDTPTEGTYILDGDEVSRLKDDRLAEIRNKKIGFIFQGFNLLQKLTAIENVELPLIYQGVGTKERYRRCSEALENVGLGDRINHRPNELSGGQQQRVAIARALASQPPILLADEPTGNLDSKSGVEIMRIMKELHAGGNTIVLITHDNNVAMQAKRVVRIQDGQIIEDREVE</sequence>
<dbReference type="GO" id="GO:0005886">
    <property type="term" value="C:plasma membrane"/>
    <property type="evidence" value="ECO:0007669"/>
    <property type="project" value="TreeGrafter"/>
</dbReference>
<dbReference type="GO" id="GO:0016887">
    <property type="term" value="F:ATP hydrolysis activity"/>
    <property type="evidence" value="ECO:0007669"/>
    <property type="project" value="InterPro"/>
</dbReference>
<dbReference type="InterPro" id="IPR027417">
    <property type="entry name" value="P-loop_NTPase"/>
</dbReference>
<dbReference type="GO" id="GO:0005524">
    <property type="term" value="F:ATP binding"/>
    <property type="evidence" value="ECO:0007669"/>
    <property type="project" value="UniProtKB-KW"/>
</dbReference>
<dbReference type="PANTHER" id="PTHR24220">
    <property type="entry name" value="IMPORT ATP-BINDING PROTEIN"/>
    <property type="match status" value="1"/>
</dbReference>
<dbReference type="Pfam" id="PF00005">
    <property type="entry name" value="ABC_tran"/>
    <property type="match status" value="1"/>
</dbReference>
<dbReference type="SMART" id="SM00382">
    <property type="entry name" value="AAA"/>
    <property type="match status" value="1"/>
</dbReference>
<dbReference type="Gene3D" id="3.40.50.300">
    <property type="entry name" value="P-loop containing nucleotide triphosphate hydrolases"/>
    <property type="match status" value="1"/>
</dbReference>
<protein>
    <submittedName>
        <fullName evidence="5">Putative ABC transport system ATP-binding protein</fullName>
    </submittedName>
</protein>
<dbReference type="PANTHER" id="PTHR24220:SF86">
    <property type="entry name" value="ABC TRANSPORTER ABCH.1"/>
    <property type="match status" value="1"/>
</dbReference>
<dbReference type="SUPFAM" id="SSF52540">
    <property type="entry name" value="P-loop containing nucleoside triphosphate hydrolases"/>
    <property type="match status" value="1"/>
</dbReference>
<keyword evidence="3 5" id="KW-0067">ATP-binding</keyword>
<dbReference type="Proteomes" id="UP000253034">
    <property type="component" value="Unassembled WGS sequence"/>
</dbReference>
<accession>A0A369B4Q2</accession>
<keyword evidence="6" id="KW-1185">Reference proteome</keyword>
<dbReference type="PROSITE" id="PS50893">
    <property type="entry name" value="ABC_TRANSPORTER_2"/>
    <property type="match status" value="1"/>
</dbReference>
<dbReference type="AlphaFoldDB" id="A0A369B4Q2"/>
<evidence type="ECO:0000259" key="4">
    <source>
        <dbReference type="PROSITE" id="PS50893"/>
    </source>
</evidence>
<organism evidence="5 6">
    <name type="scientific">Anaerobacterium chartisolvens</name>
    <dbReference type="NCBI Taxonomy" id="1297424"/>
    <lineage>
        <taxon>Bacteria</taxon>
        <taxon>Bacillati</taxon>
        <taxon>Bacillota</taxon>
        <taxon>Clostridia</taxon>
        <taxon>Eubacteriales</taxon>
        <taxon>Oscillospiraceae</taxon>
        <taxon>Anaerobacterium</taxon>
    </lineage>
</organism>
<evidence type="ECO:0000256" key="1">
    <source>
        <dbReference type="ARBA" id="ARBA00022448"/>
    </source>
</evidence>
<evidence type="ECO:0000313" key="6">
    <source>
        <dbReference type="Proteomes" id="UP000253034"/>
    </source>
</evidence>
<keyword evidence="2" id="KW-0547">Nucleotide-binding</keyword>
<dbReference type="InterPro" id="IPR017871">
    <property type="entry name" value="ABC_transporter-like_CS"/>
</dbReference>
<dbReference type="FunFam" id="3.40.50.300:FF:000032">
    <property type="entry name" value="Export ABC transporter ATP-binding protein"/>
    <property type="match status" value="1"/>
</dbReference>
<reference evidence="5 6" key="1">
    <citation type="submission" date="2018-07" db="EMBL/GenBank/DDBJ databases">
        <title>Genomic Encyclopedia of Type Strains, Phase IV (KMG-IV): sequencing the most valuable type-strain genomes for metagenomic binning, comparative biology and taxonomic classification.</title>
        <authorList>
            <person name="Goeker M."/>
        </authorList>
    </citation>
    <scope>NUCLEOTIDE SEQUENCE [LARGE SCALE GENOMIC DNA]</scope>
    <source>
        <strain evidence="5 6">DSM 27016</strain>
    </source>
</reference>
<dbReference type="RefSeq" id="WP_114297695.1">
    <property type="nucleotide sequence ID" value="NZ_QPJT01000010.1"/>
</dbReference>
<name>A0A369B4Q2_9FIRM</name>